<feature type="domain" description="Cryptochrome/DNA photolyase FAD-binding" evidence="8">
    <location>
        <begin position="153"/>
        <end position="346"/>
    </location>
</feature>
<feature type="binding site" evidence="5">
    <location>
        <position position="103"/>
    </location>
    <ligand>
        <name>FAD</name>
        <dbReference type="ChEBI" id="CHEBI:57692"/>
    </ligand>
</feature>
<keyword evidence="4" id="KW-0157">Chromophore</keyword>
<comment type="cofactor">
    <cofactor evidence="5">
        <name>FAD</name>
        <dbReference type="ChEBI" id="CHEBI:57692"/>
    </cofactor>
    <text evidence="5">Binds 1 FAD per subunit.</text>
</comment>
<dbReference type="PANTHER" id="PTHR11455:SF18">
    <property type="entry name" value="SI:CH1073-390K14.1"/>
    <property type="match status" value="1"/>
</dbReference>
<gene>
    <name evidence="9" type="ORF">AMON00008_LOCUS13848</name>
</gene>
<evidence type="ECO:0000256" key="2">
    <source>
        <dbReference type="ARBA" id="ARBA00022630"/>
    </source>
</evidence>
<dbReference type="InterPro" id="IPR036134">
    <property type="entry name" value="Crypto/Photolyase_FAD-like_sf"/>
</dbReference>
<dbReference type="PROSITE" id="PS00394">
    <property type="entry name" value="DNA_PHOTOLYASES_1_1"/>
    <property type="match status" value="1"/>
</dbReference>
<evidence type="ECO:0000256" key="5">
    <source>
        <dbReference type="PIRSR" id="PIRSR602081-1"/>
    </source>
</evidence>
<comment type="similarity">
    <text evidence="1">Belongs to the DNA photolyase class-1 family.</text>
</comment>
<evidence type="ECO:0000256" key="4">
    <source>
        <dbReference type="ARBA" id="ARBA00022991"/>
    </source>
</evidence>
<dbReference type="GO" id="GO:0005737">
    <property type="term" value="C:cytoplasm"/>
    <property type="evidence" value="ECO:0007669"/>
    <property type="project" value="TreeGrafter"/>
</dbReference>
<dbReference type="InterPro" id="IPR002081">
    <property type="entry name" value="Cryptochrome/DNA_photolyase_1"/>
</dbReference>
<dbReference type="GO" id="GO:0003677">
    <property type="term" value="F:DNA binding"/>
    <property type="evidence" value="ECO:0007669"/>
    <property type="project" value="TreeGrafter"/>
</dbReference>
<evidence type="ECO:0000259" key="8">
    <source>
        <dbReference type="Pfam" id="PF03441"/>
    </source>
</evidence>
<dbReference type="InterPro" id="IPR018394">
    <property type="entry name" value="DNA_photolyase_1_CS_C"/>
</dbReference>
<dbReference type="EMBL" id="HBNR01020840">
    <property type="protein sequence ID" value="CAE4574229.1"/>
    <property type="molecule type" value="Transcribed_RNA"/>
</dbReference>
<organism evidence="9">
    <name type="scientific">Alexandrium monilatum</name>
    <dbReference type="NCBI Taxonomy" id="311494"/>
    <lineage>
        <taxon>Eukaryota</taxon>
        <taxon>Sar</taxon>
        <taxon>Alveolata</taxon>
        <taxon>Dinophyceae</taxon>
        <taxon>Gonyaulacales</taxon>
        <taxon>Pyrocystaceae</taxon>
        <taxon>Alexandrium</taxon>
    </lineage>
</organism>
<dbReference type="SUPFAM" id="SSF48173">
    <property type="entry name" value="Cryptochrome/photolyase FAD-binding domain"/>
    <property type="match status" value="1"/>
</dbReference>
<feature type="binding site" evidence="5">
    <location>
        <position position="151"/>
    </location>
    <ligand>
        <name>FAD</name>
        <dbReference type="ChEBI" id="CHEBI:57692"/>
    </ligand>
</feature>
<feature type="site" description="Electron transfer via tryptophanyl radical" evidence="6">
    <location>
        <position position="238"/>
    </location>
</feature>
<dbReference type="Gene3D" id="1.10.579.10">
    <property type="entry name" value="DNA Cyclobutane Dipyrimidine Photolyase, subunit A, domain 3"/>
    <property type="match status" value="1"/>
</dbReference>
<name>A0A7S4Q6T9_9DINO</name>
<dbReference type="PANTHER" id="PTHR11455">
    <property type="entry name" value="CRYPTOCHROME"/>
    <property type="match status" value="1"/>
</dbReference>
<protein>
    <recommendedName>
        <fullName evidence="8">Cryptochrome/DNA photolyase FAD-binding domain-containing protein</fullName>
    </recommendedName>
</protein>
<feature type="site" description="Electron transfer via tryptophanyl radical" evidence="6">
    <location>
        <position position="261"/>
    </location>
</feature>
<evidence type="ECO:0000256" key="7">
    <source>
        <dbReference type="SAM" id="MobiDB-lite"/>
    </source>
</evidence>
<feature type="site" description="Electron transfer via tryptophanyl radical" evidence="6">
    <location>
        <position position="185"/>
    </location>
</feature>
<feature type="compositionally biased region" description="Low complexity" evidence="7">
    <location>
        <begin position="431"/>
        <end position="442"/>
    </location>
</feature>
<evidence type="ECO:0000256" key="3">
    <source>
        <dbReference type="ARBA" id="ARBA00022827"/>
    </source>
</evidence>
<evidence type="ECO:0000256" key="1">
    <source>
        <dbReference type="ARBA" id="ARBA00005862"/>
    </source>
</evidence>
<dbReference type="GO" id="GO:0006139">
    <property type="term" value="P:nucleobase-containing compound metabolic process"/>
    <property type="evidence" value="ECO:0007669"/>
    <property type="project" value="UniProtKB-ARBA"/>
</dbReference>
<dbReference type="GO" id="GO:0071949">
    <property type="term" value="F:FAD binding"/>
    <property type="evidence" value="ECO:0007669"/>
    <property type="project" value="TreeGrafter"/>
</dbReference>
<feature type="region of interest" description="Disordered" evidence="7">
    <location>
        <begin position="384"/>
        <end position="485"/>
    </location>
</feature>
<dbReference type="InterPro" id="IPR005101">
    <property type="entry name" value="Cryptochr/Photolyase_FAD-bd"/>
</dbReference>
<dbReference type="PRINTS" id="PR00147">
    <property type="entry name" value="DNAPHOTLYASE"/>
</dbReference>
<keyword evidence="3 5" id="KW-0274">FAD</keyword>
<dbReference type="GO" id="GO:0005634">
    <property type="term" value="C:nucleus"/>
    <property type="evidence" value="ECO:0007669"/>
    <property type="project" value="TreeGrafter"/>
</dbReference>
<dbReference type="GO" id="GO:0003904">
    <property type="term" value="F:deoxyribodipyrimidine photo-lyase activity"/>
    <property type="evidence" value="ECO:0007669"/>
    <property type="project" value="TreeGrafter"/>
</dbReference>
<dbReference type="AlphaFoldDB" id="A0A7S4Q6T9"/>
<dbReference type="GO" id="GO:0006950">
    <property type="term" value="P:response to stress"/>
    <property type="evidence" value="ECO:0007669"/>
    <property type="project" value="UniProtKB-ARBA"/>
</dbReference>
<dbReference type="GO" id="GO:0032922">
    <property type="term" value="P:circadian regulation of gene expression"/>
    <property type="evidence" value="ECO:0007669"/>
    <property type="project" value="TreeGrafter"/>
</dbReference>
<feature type="binding site" evidence="5">
    <location>
        <begin position="251"/>
        <end position="253"/>
    </location>
    <ligand>
        <name>FAD</name>
        <dbReference type="ChEBI" id="CHEBI:57692"/>
    </ligand>
</feature>
<reference evidence="9" key="1">
    <citation type="submission" date="2021-01" db="EMBL/GenBank/DDBJ databases">
        <authorList>
            <person name="Corre E."/>
            <person name="Pelletier E."/>
            <person name="Niang G."/>
            <person name="Scheremetjew M."/>
            <person name="Finn R."/>
            <person name="Kale V."/>
            <person name="Holt S."/>
            <person name="Cochrane G."/>
            <person name="Meng A."/>
            <person name="Brown T."/>
            <person name="Cohen L."/>
        </authorList>
    </citation>
    <scope>NUCLEOTIDE SEQUENCE</scope>
    <source>
        <strain evidence="9">CCMP3105</strain>
    </source>
</reference>
<sequence>MSAVWAATCSTNRRRSALAMGSRAATGAPSCPSTRPVWPERLSAPAFAVRSEPIDRLGLDSGVSPGGEDWGASIRKAWGDISETAALRQLESYVQRKDGLHLYEKQRSRADLERNPNSKLSAYVRWGQISPHDIFWSVQDAGLPREETKTFGRRLFWRDLAYFQLHHFPEMRRRAIRAHYDAARWCTDKALLRLWQRGRTGYPLVDAAMRELRATGWVQQNVRMVAASFLTEFLNISWTEGAKWYEDELVDADHAINSMMWQNAGRSGIDQWNFLISPVEAKAQDPTGAYVRRWVPELAGLPSKYLHAPWDCPPNVLANCGVRLGESYPNRCILDLRAAREEAKRATLEMRRGIAGTWMNDHNGYDVIALPDGTTTKVFTKREYRLARDGRPMDPSAPAGRKGGGKGRAATGAQPWDSSAPAGGRGGGKGRAAAAAGRAAKVPRVDASGPQRQTSLAEYAAGAALPEPPPNARQRRWVRLRDDDD</sequence>
<accession>A0A7S4Q6T9</accession>
<keyword evidence="2 5" id="KW-0285">Flavoprotein</keyword>
<dbReference type="GO" id="GO:0043153">
    <property type="term" value="P:entrainment of circadian clock by photoperiod"/>
    <property type="evidence" value="ECO:0007669"/>
    <property type="project" value="TreeGrafter"/>
</dbReference>
<dbReference type="Pfam" id="PF03441">
    <property type="entry name" value="FAD_binding_7"/>
    <property type="match status" value="1"/>
</dbReference>
<evidence type="ECO:0000313" key="9">
    <source>
        <dbReference type="EMBL" id="CAE4574229.1"/>
    </source>
</evidence>
<evidence type="ECO:0000256" key="6">
    <source>
        <dbReference type="PIRSR" id="PIRSR602081-2"/>
    </source>
</evidence>
<dbReference type="Gene3D" id="1.25.40.80">
    <property type="match status" value="1"/>
</dbReference>
<proteinExistence type="inferred from homology"/>